<evidence type="ECO:0000313" key="4">
    <source>
        <dbReference type="EMBL" id="MBH8574391.1"/>
    </source>
</evidence>
<evidence type="ECO:0000259" key="2">
    <source>
        <dbReference type="Pfam" id="PF07110"/>
    </source>
</evidence>
<dbReference type="InterPro" id="IPR032710">
    <property type="entry name" value="NTF2-like_dom_sf"/>
</dbReference>
<protein>
    <submittedName>
        <fullName evidence="4">DUF1857 family protein</fullName>
    </submittedName>
</protein>
<dbReference type="InterPro" id="IPR011008">
    <property type="entry name" value="Dimeric_a/b-barrel"/>
</dbReference>
<dbReference type="AlphaFoldDB" id="A0A8J7LEP5"/>
<reference evidence="4 5" key="1">
    <citation type="journal article" date="2021" name="Int. J. Syst. Evol. Microbiol.">
        <title>Amazonocrinis nigriterrae gen. nov., sp. nov., Atlanticothrix silvestris gen. nov., sp. nov. and Dendronalium phyllosphericum gen. nov., sp. nov., nostocacean cyanobacteria from Brazilian environments.</title>
        <authorList>
            <person name="Alvarenga D.O."/>
            <person name="Andreote A.P.D."/>
            <person name="Branco L.H.Z."/>
            <person name="Delbaje E."/>
            <person name="Cruz R.B."/>
            <person name="Varani A.M."/>
            <person name="Fiore M.F."/>
        </authorList>
    </citation>
    <scope>NUCLEOTIDE SEQUENCE [LARGE SCALE GENOMIC DNA]</scope>
    <source>
        <strain evidence="4 5">CENA369</strain>
    </source>
</reference>
<dbReference type="EMBL" id="JAECZA010000070">
    <property type="protein sequence ID" value="MBH8574391.1"/>
    <property type="molecule type" value="Genomic_DNA"/>
</dbReference>
<evidence type="ECO:0000256" key="1">
    <source>
        <dbReference type="SAM" id="MobiDB-lite"/>
    </source>
</evidence>
<dbReference type="SUPFAM" id="SSF54427">
    <property type="entry name" value="NTF2-like"/>
    <property type="match status" value="1"/>
</dbReference>
<dbReference type="Pfam" id="PF08982">
    <property type="entry name" value="AtaL"/>
    <property type="match status" value="1"/>
</dbReference>
<accession>A0A8J7LEP5</accession>
<dbReference type="InterPro" id="IPR009799">
    <property type="entry name" value="EthD_dom"/>
</dbReference>
<keyword evidence="5" id="KW-1185">Reference proteome</keyword>
<comment type="caution">
    <text evidence="4">The sequence shown here is derived from an EMBL/GenBank/DDBJ whole genome shotgun (WGS) entry which is preliminary data.</text>
</comment>
<feature type="domain" description="EthD" evidence="2">
    <location>
        <begin position="164"/>
        <end position="253"/>
    </location>
</feature>
<proteinExistence type="predicted"/>
<dbReference type="Gene3D" id="3.30.70.100">
    <property type="match status" value="2"/>
</dbReference>
<name>A0A8J7LEP5_9NOST</name>
<dbReference type="Pfam" id="PF07110">
    <property type="entry name" value="EthD"/>
    <property type="match status" value="2"/>
</dbReference>
<dbReference type="Proteomes" id="UP000662314">
    <property type="component" value="Unassembled WGS sequence"/>
</dbReference>
<evidence type="ECO:0000313" key="5">
    <source>
        <dbReference type="Proteomes" id="UP000662314"/>
    </source>
</evidence>
<dbReference type="InterPro" id="IPR037401">
    <property type="entry name" value="SnoaL-like"/>
</dbReference>
<gene>
    <name evidence="4" type="ORF">I8752_15450</name>
</gene>
<evidence type="ECO:0000259" key="3">
    <source>
        <dbReference type="Pfam" id="PF12680"/>
    </source>
</evidence>
<feature type="domain" description="SnoaL-like" evidence="3">
    <location>
        <begin position="517"/>
        <end position="613"/>
    </location>
</feature>
<feature type="region of interest" description="Disordered" evidence="1">
    <location>
        <begin position="310"/>
        <end position="330"/>
    </location>
</feature>
<feature type="domain" description="EthD" evidence="2">
    <location>
        <begin position="32"/>
        <end position="121"/>
    </location>
</feature>
<dbReference type="InterPro" id="IPR023393">
    <property type="entry name" value="START-like_dom_sf"/>
</dbReference>
<dbReference type="SUPFAM" id="SSF54909">
    <property type="entry name" value="Dimeric alpha+beta barrel"/>
    <property type="match status" value="2"/>
</dbReference>
<dbReference type="Pfam" id="PF12680">
    <property type="entry name" value="SnoaL_2"/>
    <property type="match status" value="1"/>
</dbReference>
<dbReference type="InterPro" id="IPR015075">
    <property type="entry name" value="AtaL"/>
</dbReference>
<dbReference type="GO" id="GO:0016491">
    <property type="term" value="F:oxidoreductase activity"/>
    <property type="evidence" value="ECO:0007669"/>
    <property type="project" value="InterPro"/>
</dbReference>
<dbReference type="SUPFAM" id="SSF55961">
    <property type="entry name" value="Bet v1-like"/>
    <property type="match status" value="1"/>
</dbReference>
<dbReference type="Gene3D" id="3.30.530.20">
    <property type="match status" value="1"/>
</dbReference>
<sequence>MISAMRKVDKVDYANRDRQGKIAFYVLLWKRKGISLELFSEYWRNVHGPLCARLPGQHQYWQFHLAANEGGIWPAIDSIDYVCPAVDRFHGIAELTFATEADFQAYIEAFGILMADEHNLFAKAIAYTSIGNSQTYCDRIPSGEPNGELDGIKFHVMVKKSNAVSVEAFRTYITDTFAPAVVQSDSVLKFRLHLLEEVDNSRPDDDGVSRYEPQDKQYQAAFEIAFANPLEMEKFFASPEYAQAVKDQAKYVERLYPFPERSTYTFVYNGELTLAGQRSSKVADLIARIGATNQLKENIASLFTKAQEENHMSKSTATNGKTQTASAEQVPSLISTNEATSRIQTTFSSPVNAPLAKVWEMMLDKVENPGRYNPVAYDYKIVERYNNGVLRQMKAANMTVKEIITWDETTREIRHVLVDNPYFFGEAINAVVQPSNSKDPLLLSYSLDWQPYNQEGRKIAQEIQGKIAQALEQAVLKGIAVAEQKSAPVTSTIIATGTLPLADKLPGTISDLALRLFARGESFDAHGFSELFTEAPVYQFGNYAPCLTKAEIQQSTAAFFSQIAALYHDIKMLWEVGNTLFLEMDVIYWRKDGSVVTLPCFDTFRVEGDKFSELRIFMDANPVGDPSIPVSSTSSVFTGIQGKRLTTTTDLMKKFFAEHPDAKARIANGFVPKWAIAGPKWPLEGANRKTTTATTKKAVRSS</sequence>
<feature type="compositionally biased region" description="Polar residues" evidence="1">
    <location>
        <begin position="313"/>
        <end position="330"/>
    </location>
</feature>
<organism evidence="4 5">
    <name type="scientific">Dendronalium phyllosphericum CENA369</name>
    <dbReference type="NCBI Taxonomy" id="1725256"/>
    <lineage>
        <taxon>Bacteria</taxon>
        <taxon>Bacillati</taxon>
        <taxon>Cyanobacteriota</taxon>
        <taxon>Cyanophyceae</taxon>
        <taxon>Nostocales</taxon>
        <taxon>Nostocaceae</taxon>
        <taxon>Dendronalium</taxon>
        <taxon>Dendronalium phyllosphericum</taxon>
    </lineage>
</organism>
<dbReference type="Gene3D" id="3.10.450.50">
    <property type="match status" value="1"/>
</dbReference>